<dbReference type="AlphaFoldDB" id="A0A433QH17"/>
<feature type="region of interest" description="Disordered" evidence="4">
    <location>
        <begin position="160"/>
        <end position="205"/>
    </location>
</feature>
<dbReference type="Proteomes" id="UP000274822">
    <property type="component" value="Unassembled WGS sequence"/>
</dbReference>
<accession>A0A433QH17</accession>
<keyword evidence="3" id="KW-0539">Nucleus</keyword>
<evidence type="ECO:0000256" key="1">
    <source>
        <dbReference type="ARBA" id="ARBA00004123"/>
    </source>
</evidence>
<feature type="region of interest" description="Disordered" evidence="4">
    <location>
        <begin position="295"/>
        <end position="342"/>
    </location>
</feature>
<dbReference type="PANTHER" id="PTHR14152">
    <property type="entry name" value="SQUAMOUS CELL CARCINOMA ANTIGEN RECOGNISED BY CYTOTOXIC T LYMPHOCYTES"/>
    <property type="match status" value="1"/>
</dbReference>
<keyword evidence="6" id="KW-1185">Reference proteome</keyword>
<evidence type="ECO:0000313" key="5">
    <source>
        <dbReference type="EMBL" id="RUS29059.1"/>
    </source>
</evidence>
<dbReference type="InterPro" id="IPR005011">
    <property type="entry name" value="SNU66/SART1"/>
</dbReference>
<feature type="non-terminal residue" evidence="5">
    <location>
        <position position="363"/>
    </location>
</feature>
<sequence>MSLAFLFRNVADLTGLKVAHDLSRFKDGGEIILTLKDSAILENDEGDQLTSVQIEDHERLQKNLDNKKKKPGYLAYDDDEFTLAGGQKRDILSQYDEDIDGPKKSTFVIGKDGTVSTDPMTTKKSVSEKLKAQSVNLSYDKMKEIKDYYTKDEADVTFKKPKRKKKVRKKAEDQEPIDDTIGTDAAENNDGLAPMEEDDREPLANQAEVSFVDDDDLQQALARARRIANKKKEVVRLSVEDIMRTASRIHSEDRDDEDIGATSGGLVISDTSEFVNSLQEAPVIAARTLERVERTRSVTPTAQPMEEDDEDHRFSDENVKTDNEKENGGRDGEAKEMEEPPVASTISFAVFIGHRTPFGGQFN</sequence>
<protein>
    <submittedName>
        <fullName evidence="5">SART-1 protein</fullName>
    </submittedName>
</protein>
<comment type="similarity">
    <text evidence="2">Belongs to the SNU66/SART1 family.</text>
</comment>
<evidence type="ECO:0000256" key="2">
    <source>
        <dbReference type="ARBA" id="ARBA00006076"/>
    </source>
</evidence>
<reference evidence="5 6" key="1">
    <citation type="journal article" date="2018" name="New Phytol.">
        <title>Phylogenomics of Endogonaceae and evolution of mycorrhizas within Mucoromycota.</title>
        <authorList>
            <person name="Chang Y."/>
            <person name="Desiro A."/>
            <person name="Na H."/>
            <person name="Sandor L."/>
            <person name="Lipzen A."/>
            <person name="Clum A."/>
            <person name="Barry K."/>
            <person name="Grigoriev I.V."/>
            <person name="Martin F.M."/>
            <person name="Stajich J.E."/>
            <person name="Smith M.E."/>
            <person name="Bonito G."/>
            <person name="Spatafora J.W."/>
        </authorList>
    </citation>
    <scope>NUCLEOTIDE SEQUENCE [LARGE SCALE GENOMIC DNA]</scope>
    <source>
        <strain evidence="5 6">AD002</strain>
    </source>
</reference>
<comment type="caution">
    <text evidence="5">The sequence shown here is derived from an EMBL/GenBank/DDBJ whole genome shotgun (WGS) entry which is preliminary data.</text>
</comment>
<evidence type="ECO:0000256" key="3">
    <source>
        <dbReference type="ARBA" id="ARBA00023242"/>
    </source>
</evidence>
<gene>
    <name evidence="5" type="ORF">BC938DRAFT_481109</name>
</gene>
<comment type="subcellular location">
    <subcellularLocation>
        <location evidence="1">Nucleus</location>
    </subcellularLocation>
</comment>
<dbReference type="PANTHER" id="PTHR14152:SF5">
    <property type="entry name" value="U4_U6.U5 TRI-SNRNP-ASSOCIATED PROTEIN 1"/>
    <property type="match status" value="1"/>
</dbReference>
<evidence type="ECO:0000313" key="6">
    <source>
        <dbReference type="Proteomes" id="UP000274822"/>
    </source>
</evidence>
<dbReference type="GO" id="GO:0045292">
    <property type="term" value="P:mRNA cis splicing, via spliceosome"/>
    <property type="evidence" value="ECO:0007669"/>
    <property type="project" value="TreeGrafter"/>
</dbReference>
<organism evidence="5 6">
    <name type="scientific">Jimgerdemannia flammicorona</name>
    <dbReference type="NCBI Taxonomy" id="994334"/>
    <lineage>
        <taxon>Eukaryota</taxon>
        <taxon>Fungi</taxon>
        <taxon>Fungi incertae sedis</taxon>
        <taxon>Mucoromycota</taxon>
        <taxon>Mucoromycotina</taxon>
        <taxon>Endogonomycetes</taxon>
        <taxon>Endogonales</taxon>
        <taxon>Endogonaceae</taxon>
        <taxon>Jimgerdemannia</taxon>
    </lineage>
</organism>
<proteinExistence type="inferred from homology"/>
<feature type="compositionally biased region" description="Basic residues" evidence="4">
    <location>
        <begin position="160"/>
        <end position="169"/>
    </location>
</feature>
<feature type="compositionally biased region" description="Basic and acidic residues" evidence="4">
    <location>
        <begin position="311"/>
        <end position="338"/>
    </location>
</feature>
<dbReference type="Pfam" id="PF03343">
    <property type="entry name" value="SART-1"/>
    <property type="match status" value="1"/>
</dbReference>
<dbReference type="GO" id="GO:0046540">
    <property type="term" value="C:U4/U6 x U5 tri-snRNP complex"/>
    <property type="evidence" value="ECO:0007669"/>
    <property type="project" value="TreeGrafter"/>
</dbReference>
<dbReference type="EMBL" id="RBNJ01005692">
    <property type="protein sequence ID" value="RUS29059.1"/>
    <property type="molecule type" value="Genomic_DNA"/>
</dbReference>
<name>A0A433QH17_9FUNG</name>
<dbReference type="GO" id="GO:0000481">
    <property type="term" value="P:maturation of 5S rRNA"/>
    <property type="evidence" value="ECO:0007669"/>
    <property type="project" value="TreeGrafter"/>
</dbReference>
<evidence type="ECO:0000256" key="4">
    <source>
        <dbReference type="SAM" id="MobiDB-lite"/>
    </source>
</evidence>